<keyword evidence="7" id="KW-0813">Transport</keyword>
<keyword evidence="10" id="KW-0449">Lipoprotein</keyword>
<gene>
    <name evidence="12" type="ORF">C1H46_001187</name>
</gene>
<comment type="similarity">
    <text evidence="4 11">Belongs to the ATG8 family.</text>
</comment>
<keyword evidence="6" id="KW-0833">Ubl conjugation pathway</keyword>
<comment type="subcellular location">
    <subcellularLocation>
        <location evidence="2">Cytoplasm</location>
        <location evidence="2">Cytoskeleton</location>
    </subcellularLocation>
    <subcellularLocation>
        <location evidence="3">Membrane</location>
    </subcellularLocation>
</comment>
<organism evidence="12 13">
    <name type="scientific">Malus baccata</name>
    <name type="common">Siberian crab apple</name>
    <name type="synonym">Pyrus baccata</name>
    <dbReference type="NCBI Taxonomy" id="106549"/>
    <lineage>
        <taxon>Eukaryota</taxon>
        <taxon>Viridiplantae</taxon>
        <taxon>Streptophyta</taxon>
        <taxon>Embryophyta</taxon>
        <taxon>Tracheophyta</taxon>
        <taxon>Spermatophyta</taxon>
        <taxon>Magnoliopsida</taxon>
        <taxon>eudicotyledons</taxon>
        <taxon>Gunneridae</taxon>
        <taxon>Pentapetalae</taxon>
        <taxon>rosids</taxon>
        <taxon>fabids</taxon>
        <taxon>Rosales</taxon>
        <taxon>Rosaceae</taxon>
        <taxon>Amygdaloideae</taxon>
        <taxon>Maleae</taxon>
        <taxon>Malus</taxon>
    </lineage>
</organism>
<dbReference type="GO" id="GO:0016020">
    <property type="term" value="C:membrane"/>
    <property type="evidence" value="ECO:0007669"/>
    <property type="project" value="UniProtKB-SubCell"/>
</dbReference>
<evidence type="ECO:0000256" key="5">
    <source>
        <dbReference type="ARBA" id="ARBA00022701"/>
    </source>
</evidence>
<evidence type="ECO:0000256" key="4">
    <source>
        <dbReference type="ARBA" id="ARBA00007293"/>
    </source>
</evidence>
<dbReference type="GO" id="GO:0015031">
    <property type="term" value="P:protein transport"/>
    <property type="evidence" value="ECO:0007669"/>
    <property type="project" value="UniProtKB-KW"/>
</dbReference>
<dbReference type="Gene3D" id="3.10.20.90">
    <property type="entry name" value="Phosphatidylinositol 3-kinase Catalytic Subunit, Chain A, domain 1"/>
    <property type="match status" value="1"/>
</dbReference>
<dbReference type="EMBL" id="VIEB01000013">
    <property type="protein sequence ID" value="TQE13103.1"/>
    <property type="molecule type" value="Genomic_DNA"/>
</dbReference>
<evidence type="ECO:0000256" key="8">
    <source>
        <dbReference type="ARBA" id="ARBA00023136"/>
    </source>
</evidence>
<dbReference type="GO" id="GO:0005776">
    <property type="term" value="C:autophagosome"/>
    <property type="evidence" value="ECO:0007669"/>
    <property type="project" value="UniProtKB-ARBA"/>
</dbReference>
<dbReference type="GO" id="GO:0006914">
    <property type="term" value="P:autophagy"/>
    <property type="evidence" value="ECO:0007669"/>
    <property type="project" value="UniProtKB-KW"/>
</dbReference>
<dbReference type="PANTHER" id="PTHR10969">
    <property type="entry name" value="MICROTUBULE-ASSOCIATED PROTEINS 1A/1B LIGHT CHAIN 3-RELATED"/>
    <property type="match status" value="1"/>
</dbReference>
<keyword evidence="11" id="KW-0072">Autophagy</keyword>
<dbReference type="Proteomes" id="UP000315295">
    <property type="component" value="Unassembled WGS sequence"/>
</dbReference>
<dbReference type="InterPro" id="IPR029071">
    <property type="entry name" value="Ubiquitin-like_domsf"/>
</dbReference>
<protein>
    <recommendedName>
        <fullName evidence="11">Autophagy-related protein</fullName>
    </recommendedName>
</protein>
<keyword evidence="9" id="KW-0963">Cytoplasm</keyword>
<dbReference type="InterPro" id="IPR004241">
    <property type="entry name" value="Atg8-like"/>
</dbReference>
<reference evidence="12 13" key="1">
    <citation type="journal article" date="2019" name="G3 (Bethesda)">
        <title>Sequencing of a Wild Apple (Malus baccata) Genome Unravels the Differences Between Cultivated and Wild Apple Species Regarding Disease Resistance and Cold Tolerance.</title>
        <authorList>
            <person name="Chen X."/>
        </authorList>
    </citation>
    <scope>NUCLEOTIDE SEQUENCE [LARGE SCALE GENOMIC DNA]</scope>
    <source>
        <strain evidence="13">cv. Shandingzi</strain>
        <tissue evidence="12">Leaves</tissue>
    </source>
</reference>
<evidence type="ECO:0000313" key="13">
    <source>
        <dbReference type="Proteomes" id="UP000315295"/>
    </source>
</evidence>
<dbReference type="AlphaFoldDB" id="A0A540NR68"/>
<sequence length="245" mass="27755">MEGRFSRTRRPSAPPAEFFTTARSMLEQAQARNAEVLEASRAFKGHTYSNSIYYLEPWSMPGFPPSLHVTREKAQREETAVASGMAMLKAKIDRGEIPGIVKGQGRIFVKKRRWEFPIPGAGELRERRPDYVPVTVEKDARSNGIPGISMKKYHVHGEMPVGEFVYFIRHQIALPMSKPLFVFFKNTEPPADALMSKVDGENRDEDGFLHMSYSGEANASGSINHEQEWMDKALPGYRRLYMQGA</sequence>
<evidence type="ECO:0000256" key="9">
    <source>
        <dbReference type="ARBA" id="ARBA00023212"/>
    </source>
</evidence>
<evidence type="ECO:0000256" key="6">
    <source>
        <dbReference type="ARBA" id="ARBA00022786"/>
    </source>
</evidence>
<keyword evidence="9" id="KW-0206">Cytoskeleton</keyword>
<keyword evidence="7" id="KW-0653">Protein transport</keyword>
<keyword evidence="13" id="KW-1185">Reference proteome</keyword>
<dbReference type="SUPFAM" id="SSF54236">
    <property type="entry name" value="Ubiquitin-like"/>
    <property type="match status" value="1"/>
</dbReference>
<evidence type="ECO:0000256" key="1">
    <source>
        <dbReference type="ARBA" id="ARBA00003307"/>
    </source>
</evidence>
<keyword evidence="8" id="KW-0472">Membrane</keyword>
<dbReference type="STRING" id="106549.A0A540NR68"/>
<comment type="function">
    <text evidence="1">Ubiquitin-like modifier involved in autophagosomes formation. May mediate the delivery of the autophagosomes to the vacuole via the microtubule cytoskeleton.</text>
</comment>
<evidence type="ECO:0000256" key="3">
    <source>
        <dbReference type="ARBA" id="ARBA00004370"/>
    </source>
</evidence>
<evidence type="ECO:0000256" key="11">
    <source>
        <dbReference type="RuleBase" id="RU004384"/>
    </source>
</evidence>
<evidence type="ECO:0000256" key="10">
    <source>
        <dbReference type="ARBA" id="ARBA00023288"/>
    </source>
</evidence>
<proteinExistence type="inferred from homology"/>
<evidence type="ECO:0000256" key="2">
    <source>
        <dbReference type="ARBA" id="ARBA00004245"/>
    </source>
</evidence>
<dbReference type="Pfam" id="PF02991">
    <property type="entry name" value="ATG8"/>
    <property type="match status" value="1"/>
</dbReference>
<name>A0A540NR68_MALBA</name>
<evidence type="ECO:0000256" key="7">
    <source>
        <dbReference type="ARBA" id="ARBA00022927"/>
    </source>
</evidence>
<dbReference type="GO" id="GO:0005874">
    <property type="term" value="C:microtubule"/>
    <property type="evidence" value="ECO:0007669"/>
    <property type="project" value="UniProtKB-KW"/>
</dbReference>
<accession>A0A540NR68</accession>
<comment type="caution">
    <text evidence="12">The sequence shown here is derived from an EMBL/GenBank/DDBJ whole genome shotgun (WGS) entry which is preliminary data.</text>
</comment>
<keyword evidence="5" id="KW-0493">Microtubule</keyword>
<evidence type="ECO:0000313" key="12">
    <source>
        <dbReference type="EMBL" id="TQE13103.1"/>
    </source>
</evidence>